<feature type="transmembrane region" description="Helical" evidence="2">
    <location>
        <begin position="235"/>
        <end position="251"/>
    </location>
</feature>
<dbReference type="InterPro" id="IPR002931">
    <property type="entry name" value="Transglutaminase-like"/>
</dbReference>
<keyword evidence="2" id="KW-1133">Transmembrane helix</keyword>
<feature type="transmembrane region" description="Helical" evidence="2">
    <location>
        <begin position="73"/>
        <end position="93"/>
    </location>
</feature>
<feature type="transmembrane region" description="Helical" evidence="2">
    <location>
        <begin position="129"/>
        <end position="152"/>
    </location>
</feature>
<evidence type="ECO:0000259" key="3">
    <source>
        <dbReference type="SMART" id="SM00460"/>
    </source>
</evidence>
<reference evidence="4 5" key="1">
    <citation type="submission" date="2019-03" db="EMBL/GenBank/DDBJ databases">
        <title>Genomics of glacier-inhabiting Cryobacterium strains.</title>
        <authorList>
            <person name="Liu Q."/>
            <person name="Xin Y.-H."/>
        </authorList>
    </citation>
    <scope>NUCLEOTIDE SEQUENCE [LARGE SCALE GENOMIC DNA]</scope>
    <source>
        <strain evidence="4 5">TMT4-23</strain>
    </source>
</reference>
<keyword evidence="2" id="KW-0472">Membrane</keyword>
<gene>
    <name evidence="4" type="ORF">E3O65_04095</name>
</gene>
<evidence type="ECO:0000256" key="2">
    <source>
        <dbReference type="SAM" id="Phobius"/>
    </source>
</evidence>
<feature type="transmembrane region" description="Helical" evidence="2">
    <location>
        <begin position="272"/>
        <end position="298"/>
    </location>
</feature>
<dbReference type="Pfam" id="PF11992">
    <property type="entry name" value="TgpA_N"/>
    <property type="match status" value="1"/>
</dbReference>
<protein>
    <recommendedName>
        <fullName evidence="3">Transglutaminase-like domain-containing protein</fullName>
    </recommendedName>
</protein>
<proteinExistence type="predicted"/>
<feature type="compositionally biased region" description="Low complexity" evidence="1">
    <location>
        <begin position="19"/>
        <end position="34"/>
    </location>
</feature>
<dbReference type="Pfam" id="PF01841">
    <property type="entry name" value="Transglut_core"/>
    <property type="match status" value="1"/>
</dbReference>
<dbReference type="InterPro" id="IPR052901">
    <property type="entry name" value="Bact_TGase-like"/>
</dbReference>
<dbReference type="PANTHER" id="PTHR42736:SF1">
    <property type="entry name" value="PROTEIN-GLUTAMINE GAMMA-GLUTAMYLTRANSFERASE"/>
    <property type="match status" value="1"/>
</dbReference>
<dbReference type="InterPro" id="IPR021878">
    <property type="entry name" value="TgpA_N"/>
</dbReference>
<dbReference type="Gene3D" id="3.10.620.30">
    <property type="match status" value="1"/>
</dbReference>
<evidence type="ECO:0000313" key="5">
    <source>
        <dbReference type="Proteomes" id="UP000298355"/>
    </source>
</evidence>
<feature type="region of interest" description="Disordered" evidence="1">
    <location>
        <begin position="13"/>
        <end position="50"/>
    </location>
</feature>
<accession>A0ABY2J5T5</accession>
<feature type="domain" description="Transglutaminase-like" evidence="3">
    <location>
        <begin position="536"/>
        <end position="612"/>
    </location>
</feature>
<dbReference type="SUPFAM" id="SSF54001">
    <property type="entry name" value="Cysteine proteinases"/>
    <property type="match status" value="1"/>
</dbReference>
<evidence type="ECO:0000256" key="1">
    <source>
        <dbReference type="SAM" id="MobiDB-lite"/>
    </source>
</evidence>
<feature type="transmembrane region" description="Helical" evidence="2">
    <location>
        <begin position="99"/>
        <end position="117"/>
    </location>
</feature>
<evidence type="ECO:0000313" key="4">
    <source>
        <dbReference type="EMBL" id="TFD00300.1"/>
    </source>
</evidence>
<keyword evidence="5" id="KW-1185">Reference proteome</keyword>
<feature type="transmembrane region" description="Helical" evidence="2">
    <location>
        <begin position="669"/>
        <end position="689"/>
    </location>
</feature>
<dbReference type="Proteomes" id="UP000298355">
    <property type="component" value="Unassembled WGS sequence"/>
</dbReference>
<feature type="transmembrane region" description="Helical" evidence="2">
    <location>
        <begin position="208"/>
        <end position="229"/>
    </location>
</feature>
<feature type="region of interest" description="Disordered" evidence="1">
    <location>
        <begin position="627"/>
        <end position="659"/>
    </location>
</feature>
<comment type="caution">
    <text evidence="4">The sequence shown here is derived from an EMBL/GenBank/DDBJ whole genome shotgun (WGS) entry which is preliminary data.</text>
</comment>
<organism evidence="4 5">
    <name type="scientific">Cryobacterium breve</name>
    <dbReference type="NCBI Taxonomy" id="1259258"/>
    <lineage>
        <taxon>Bacteria</taxon>
        <taxon>Bacillati</taxon>
        <taxon>Actinomycetota</taxon>
        <taxon>Actinomycetes</taxon>
        <taxon>Micrococcales</taxon>
        <taxon>Microbacteriaceae</taxon>
        <taxon>Cryobacterium</taxon>
    </lineage>
</organism>
<dbReference type="EMBL" id="SOGJ01000011">
    <property type="protein sequence ID" value="TFD00300.1"/>
    <property type="molecule type" value="Genomic_DNA"/>
</dbReference>
<name>A0ABY2J5T5_9MICO</name>
<dbReference type="SMART" id="SM00460">
    <property type="entry name" value="TGc"/>
    <property type="match status" value="1"/>
</dbReference>
<dbReference type="PANTHER" id="PTHR42736">
    <property type="entry name" value="PROTEIN-GLUTAMINE GAMMA-GLUTAMYLTRANSFERASE"/>
    <property type="match status" value="1"/>
</dbReference>
<dbReference type="InterPro" id="IPR038765">
    <property type="entry name" value="Papain-like_cys_pep_sf"/>
</dbReference>
<sequence>MPCACSARLAGAASGCGRPGTSRLRGRSSSVRSGPFMTPSEPTTTLGPPAGVSSGVVQPGPTARAARIAQAQWPLAGALLLMLAVAGGALAPLLSGTDWWWLMAISAVVVLLGSAGLRRAGLPGYLGPLAGFALLVATLTLLFGAGTGWVLVIPTGATLDRFRDLVLSGALSIEQQSTPAEATAGILFLLGVGAGVIAILIDTLAVVLRVPALAGLPILVPLLVPGLVLDAEANLPALVFTAVAYLLLLRVEIRMREAGSTAFPPGRQWVPVAPGGTIVVGSIAIVAAIVASVVMPALPGGGLAGARLGGSLLFANGVSPMINLGQDLRRPDAEPVLHYRTTATRPPYLRMLTLDEFSGRNWTARLAEGDRENTVDDIALPPGLSPEIATSETITTIGIDDLATRWLPAPAPARSVTGLLGFWYWNGVSGSIASPGDTTRGQEYTVTALMLAPTADQLRQAEADYPAGVRNSLELPPQTPALIGDTAREVTAGTESAYDAALALQEYLRGTEFSYDTEAPVEADYDGGGVDVVSTFLEVKSGYCVHFSSAMAVMARSVGIPARIAIGYLPGALSASSSIAGIGRYSVDTHDLHAWTEVYFEGVGWVPFEPTPGRGSVPDYARETSAAAPISEAGQVAPSGAPRPEDAGRQNAAGGVQGAGTLEEDAGGLLRLGLLLVGAIALLLVPAAVRVIRRRLRRRVIVFGPGGAGEAWREVSDTAVDHGVEVRDTETPRELTARLRRLVGTRPGAVGDTDPESVVEALDRLLVAAERSRYARSVGTGDSARTALLAADLDVVLRGIRSGSRWRVRVQAVLLPASLWRQGEQRTEHPAANA</sequence>
<keyword evidence="2" id="KW-0812">Transmembrane</keyword>
<feature type="transmembrane region" description="Helical" evidence="2">
    <location>
        <begin position="182"/>
        <end position="201"/>
    </location>
</feature>